<gene>
    <name evidence="1" type="ORF">SBF1_1300008</name>
</gene>
<accession>A0A2U3K3Y5</accession>
<dbReference type="AlphaFoldDB" id="A0A2U3K3Y5"/>
<evidence type="ECO:0000313" key="2">
    <source>
        <dbReference type="Proteomes" id="UP000238916"/>
    </source>
</evidence>
<dbReference type="EMBL" id="OMOF01000036">
    <property type="protein sequence ID" value="SPF34394.1"/>
    <property type="molecule type" value="Genomic_DNA"/>
</dbReference>
<sequence>MVLSPVYAASDPDRLNFSTPDALTRGWVPVSATILPAAGSSTALSGQAIKFTMTVLSPLTASSDVNADFTEDNGAPVVQSAPVGGIGSGIRSSLSYVANTDDNGQALAYINSYLSTDQSGTTDLEAIMAVRIQAQLVDQTQPINTRDSIDASYFQWKPRSQ</sequence>
<protein>
    <submittedName>
        <fullName evidence="1">Uncharacterized protein</fullName>
    </submittedName>
</protein>
<organism evidence="1 2">
    <name type="scientific">Candidatus Desulfosporosinus infrequens</name>
    <dbReference type="NCBI Taxonomy" id="2043169"/>
    <lineage>
        <taxon>Bacteria</taxon>
        <taxon>Bacillati</taxon>
        <taxon>Bacillota</taxon>
        <taxon>Clostridia</taxon>
        <taxon>Eubacteriales</taxon>
        <taxon>Desulfitobacteriaceae</taxon>
        <taxon>Desulfosporosinus</taxon>
    </lineage>
</organism>
<evidence type="ECO:0000313" key="1">
    <source>
        <dbReference type="EMBL" id="SPF34394.1"/>
    </source>
</evidence>
<proteinExistence type="predicted"/>
<dbReference type="Proteomes" id="UP000238916">
    <property type="component" value="Unassembled WGS sequence"/>
</dbReference>
<name>A0A2U3K3Y5_9FIRM</name>
<reference evidence="2" key="1">
    <citation type="submission" date="2018-02" db="EMBL/GenBank/DDBJ databases">
        <authorList>
            <person name="Hausmann B."/>
        </authorList>
    </citation>
    <scope>NUCLEOTIDE SEQUENCE [LARGE SCALE GENOMIC DNA]</scope>
    <source>
        <strain evidence="2">Peat soil MAG SbF1</strain>
    </source>
</reference>